<reference evidence="1 2" key="1">
    <citation type="journal article" date="2016" name="DNA Res.">
        <title>Genome sequence of Aspergillus luchuensis NBRC 4314.</title>
        <authorList>
            <person name="Yamada O."/>
            <person name="Machida M."/>
            <person name="Hosoyama A."/>
            <person name="Goto M."/>
            <person name="Takahashi T."/>
            <person name="Futagami T."/>
            <person name="Yamagata Y."/>
            <person name="Takeuchi M."/>
            <person name="Kobayashi T."/>
            <person name="Koike H."/>
            <person name="Abe K."/>
            <person name="Asai K."/>
            <person name="Arita M."/>
            <person name="Fujita N."/>
            <person name="Fukuda K."/>
            <person name="Higa K."/>
            <person name="Horikawa H."/>
            <person name="Ishikawa T."/>
            <person name="Jinno K."/>
            <person name="Kato Y."/>
            <person name="Kirimura K."/>
            <person name="Mizutani O."/>
            <person name="Nakasone K."/>
            <person name="Sano M."/>
            <person name="Shiraishi Y."/>
            <person name="Tsukahara M."/>
            <person name="Gomi K."/>
        </authorList>
    </citation>
    <scope>NUCLEOTIDE SEQUENCE [LARGE SCALE GENOMIC DNA]</scope>
    <source>
        <strain evidence="1 2">RIB 2604</strain>
    </source>
</reference>
<name>A0A146F4L4_ASPKA</name>
<evidence type="ECO:0000313" key="1">
    <source>
        <dbReference type="EMBL" id="GAT21045.1"/>
    </source>
</evidence>
<sequence>MNCHYRDSRAEPRDSHCLNDPLSMMDGAQATFRPQPGESIACPEFKSVSVPKMGHRCCSLLGITGTHNPISPFMG</sequence>
<dbReference type="EMBL" id="BCWF01000009">
    <property type="protein sequence ID" value="GAT21045.1"/>
    <property type="molecule type" value="Genomic_DNA"/>
</dbReference>
<comment type="caution">
    <text evidence="1">The sequence shown here is derived from an EMBL/GenBank/DDBJ whole genome shotgun (WGS) entry which is preliminary data.</text>
</comment>
<accession>A0A146F4L4</accession>
<dbReference type="Proteomes" id="UP000075230">
    <property type="component" value="Unassembled WGS sequence"/>
</dbReference>
<gene>
    <name evidence="1" type="ORF">RIB2604_00900660</name>
</gene>
<evidence type="ECO:0000313" key="2">
    <source>
        <dbReference type="Proteomes" id="UP000075230"/>
    </source>
</evidence>
<protein>
    <submittedName>
        <fullName evidence="1">Uncharacterized protein</fullName>
    </submittedName>
</protein>
<reference evidence="2" key="2">
    <citation type="submission" date="2016-02" db="EMBL/GenBank/DDBJ databases">
        <title>Genome sequencing of Aspergillus luchuensis NBRC 4314.</title>
        <authorList>
            <person name="Yamada O."/>
        </authorList>
    </citation>
    <scope>NUCLEOTIDE SEQUENCE [LARGE SCALE GENOMIC DNA]</scope>
    <source>
        <strain evidence="2">RIB 2604</strain>
    </source>
</reference>
<proteinExistence type="predicted"/>
<organism evidence="1 2">
    <name type="scientific">Aspergillus kawachii</name>
    <name type="common">White koji mold</name>
    <name type="synonym">Aspergillus awamori var. kawachi</name>
    <dbReference type="NCBI Taxonomy" id="1069201"/>
    <lineage>
        <taxon>Eukaryota</taxon>
        <taxon>Fungi</taxon>
        <taxon>Dikarya</taxon>
        <taxon>Ascomycota</taxon>
        <taxon>Pezizomycotina</taxon>
        <taxon>Eurotiomycetes</taxon>
        <taxon>Eurotiomycetidae</taxon>
        <taxon>Eurotiales</taxon>
        <taxon>Aspergillaceae</taxon>
        <taxon>Aspergillus</taxon>
        <taxon>Aspergillus subgen. Circumdati</taxon>
    </lineage>
</organism>
<dbReference type="AlphaFoldDB" id="A0A146F4L4"/>